<evidence type="ECO:0000313" key="2">
    <source>
        <dbReference type="Proteomes" id="UP000053464"/>
    </source>
</evidence>
<keyword evidence="2" id="KW-1185">Reference proteome</keyword>
<accession>A0A0G9MP80</accession>
<organism evidence="1 2">
    <name type="scientific">Aurantiacibacter luteus</name>
    <dbReference type="NCBI Taxonomy" id="1581420"/>
    <lineage>
        <taxon>Bacteria</taxon>
        <taxon>Pseudomonadati</taxon>
        <taxon>Pseudomonadota</taxon>
        <taxon>Alphaproteobacteria</taxon>
        <taxon>Sphingomonadales</taxon>
        <taxon>Erythrobacteraceae</taxon>
        <taxon>Aurantiacibacter</taxon>
    </lineage>
</organism>
<comment type="caution">
    <text evidence="1">The sequence shown here is derived from an EMBL/GenBank/DDBJ whole genome shotgun (WGS) entry which is preliminary data.</text>
</comment>
<dbReference type="AlphaFoldDB" id="A0A0G9MP80"/>
<dbReference type="PATRIC" id="fig|1581420.6.peg.2708"/>
<reference evidence="1 2" key="1">
    <citation type="submission" date="2015-04" db="EMBL/GenBank/DDBJ databases">
        <title>The draft genome sequence of Erythrobacter luteus KA37.</title>
        <authorList>
            <person name="Zhuang L."/>
            <person name="Liu Y."/>
            <person name="Shao Z."/>
        </authorList>
    </citation>
    <scope>NUCLEOTIDE SEQUENCE [LARGE SCALE GENOMIC DNA]</scope>
    <source>
        <strain evidence="1 2">KA37</strain>
    </source>
</reference>
<protein>
    <recommendedName>
        <fullName evidence="3">DUF3768 domain-containing protein</fullName>
    </recommendedName>
</protein>
<evidence type="ECO:0008006" key="3">
    <source>
        <dbReference type="Google" id="ProtNLM"/>
    </source>
</evidence>
<evidence type="ECO:0000313" key="1">
    <source>
        <dbReference type="EMBL" id="KLE32399.1"/>
    </source>
</evidence>
<dbReference type="STRING" id="1581420.AAW00_13250"/>
<proteinExistence type="predicted"/>
<dbReference type="EMBL" id="LBHB01000004">
    <property type="protein sequence ID" value="KLE32399.1"/>
    <property type="molecule type" value="Genomic_DNA"/>
</dbReference>
<dbReference type="OrthoDB" id="1495368at2"/>
<dbReference type="RefSeq" id="WP_047004913.1">
    <property type="nucleotide sequence ID" value="NZ_LBHB01000004.1"/>
</dbReference>
<dbReference type="Pfam" id="PF12599">
    <property type="entry name" value="DUF3768"/>
    <property type="match status" value="1"/>
</dbReference>
<gene>
    <name evidence="1" type="ORF">AAW00_13250</name>
</gene>
<dbReference type="InterPro" id="IPR022243">
    <property type="entry name" value="DUF3768"/>
</dbReference>
<sequence>MQSRNEDACLPSNNDRSARIRQLNDALRTGNGEGQLLVTPGVLNLANGTLPVVIALLHGFDDFSDDNDPHGEHDFGAFNYRGEKLFWKINYYDRSLRFGSDDPANPAITTRVLTLLLAREY</sequence>
<dbReference type="Proteomes" id="UP000053464">
    <property type="component" value="Unassembled WGS sequence"/>
</dbReference>
<name>A0A0G9MP80_9SPHN</name>